<dbReference type="SUPFAM" id="SSF46689">
    <property type="entry name" value="Homeodomain-like"/>
    <property type="match status" value="1"/>
</dbReference>
<sequence>MAIGSRKNDPEGMRRKIIEASFAVMSRGGYTASSMHDLREASNVSSGAFAHHFPSKKALGLCVVREGIAPAVADAWIIPVSKATSALAGIRDAFSAIIAELERNGSVSGCPLNNLAVEMASHDAELRQEMDAIFQNWRAAIAGKLCDDLDSGLASDLDPQKAAMFVVAVYSGAMAMAKASQTTAPLRDSLSELINYFRPSYRSDAI</sequence>
<keyword evidence="7" id="KW-1185">Reference proteome</keyword>
<gene>
    <name evidence="6" type="ORF">PY650_33290</name>
</gene>
<evidence type="ECO:0000313" key="7">
    <source>
        <dbReference type="Proteomes" id="UP001172630"/>
    </source>
</evidence>
<evidence type="ECO:0000256" key="1">
    <source>
        <dbReference type="ARBA" id="ARBA00023015"/>
    </source>
</evidence>
<reference evidence="6" key="1">
    <citation type="submission" date="2023-06" db="EMBL/GenBank/DDBJ databases">
        <title>Phylogenetic Diversity of Rhizobium strains.</title>
        <authorList>
            <person name="Moura F.T."/>
            <person name="Helene L.C.F."/>
            <person name="Hungria M."/>
        </authorList>
    </citation>
    <scope>NUCLEOTIDE SEQUENCE</scope>
    <source>
        <strain evidence="6">CCGE524</strain>
    </source>
</reference>
<evidence type="ECO:0000259" key="5">
    <source>
        <dbReference type="PROSITE" id="PS50977"/>
    </source>
</evidence>
<evidence type="ECO:0000256" key="2">
    <source>
        <dbReference type="ARBA" id="ARBA00023125"/>
    </source>
</evidence>
<dbReference type="PANTHER" id="PTHR47506:SF1">
    <property type="entry name" value="HTH-TYPE TRANSCRIPTIONAL REGULATOR YJDC"/>
    <property type="match status" value="1"/>
</dbReference>
<comment type="caution">
    <text evidence="6">The sequence shown here is derived from an EMBL/GenBank/DDBJ whole genome shotgun (WGS) entry which is preliminary data.</text>
</comment>
<dbReference type="Gene3D" id="1.10.357.10">
    <property type="entry name" value="Tetracycline Repressor, domain 2"/>
    <property type="match status" value="1"/>
</dbReference>
<dbReference type="InterPro" id="IPR009057">
    <property type="entry name" value="Homeodomain-like_sf"/>
</dbReference>
<dbReference type="PROSITE" id="PS50977">
    <property type="entry name" value="HTH_TETR_2"/>
    <property type="match status" value="1"/>
</dbReference>
<organism evidence="6 7">
    <name type="scientific">Rhizobium calliandrae</name>
    <dbReference type="NCBI Taxonomy" id="1312182"/>
    <lineage>
        <taxon>Bacteria</taxon>
        <taxon>Pseudomonadati</taxon>
        <taxon>Pseudomonadota</taxon>
        <taxon>Alphaproteobacteria</taxon>
        <taxon>Hyphomicrobiales</taxon>
        <taxon>Rhizobiaceae</taxon>
        <taxon>Rhizobium/Agrobacterium group</taxon>
        <taxon>Rhizobium</taxon>
    </lineage>
</organism>
<keyword evidence="3" id="KW-0804">Transcription</keyword>
<feature type="DNA-binding region" description="H-T-H motif" evidence="4">
    <location>
        <begin position="34"/>
        <end position="53"/>
    </location>
</feature>
<dbReference type="Pfam" id="PF00440">
    <property type="entry name" value="TetR_N"/>
    <property type="match status" value="1"/>
</dbReference>
<proteinExistence type="predicted"/>
<dbReference type="Pfam" id="PF21993">
    <property type="entry name" value="TetR_C_13_2"/>
    <property type="match status" value="1"/>
</dbReference>
<name>A0ABT7KP52_9HYPH</name>
<evidence type="ECO:0000256" key="3">
    <source>
        <dbReference type="ARBA" id="ARBA00023163"/>
    </source>
</evidence>
<dbReference type="InterPro" id="IPR001647">
    <property type="entry name" value="HTH_TetR"/>
</dbReference>
<evidence type="ECO:0000313" key="6">
    <source>
        <dbReference type="EMBL" id="MDL2410386.1"/>
    </source>
</evidence>
<protein>
    <submittedName>
        <fullName evidence="6">TetR/AcrR family transcriptional regulator</fullName>
    </submittedName>
</protein>
<dbReference type="InterPro" id="IPR036271">
    <property type="entry name" value="Tet_transcr_reg_TetR-rel_C_sf"/>
</dbReference>
<dbReference type="SUPFAM" id="SSF48498">
    <property type="entry name" value="Tetracyclin repressor-like, C-terminal domain"/>
    <property type="match status" value="1"/>
</dbReference>
<keyword evidence="2 4" id="KW-0238">DNA-binding</keyword>
<dbReference type="InterPro" id="IPR054156">
    <property type="entry name" value="YxaF_TetR_C"/>
</dbReference>
<evidence type="ECO:0000256" key="4">
    <source>
        <dbReference type="PROSITE-ProRule" id="PRU00335"/>
    </source>
</evidence>
<dbReference type="PANTHER" id="PTHR47506">
    <property type="entry name" value="TRANSCRIPTIONAL REGULATORY PROTEIN"/>
    <property type="match status" value="1"/>
</dbReference>
<keyword evidence="1" id="KW-0805">Transcription regulation</keyword>
<dbReference type="EMBL" id="JARFYN010000079">
    <property type="protein sequence ID" value="MDL2410386.1"/>
    <property type="molecule type" value="Genomic_DNA"/>
</dbReference>
<dbReference type="Proteomes" id="UP001172630">
    <property type="component" value="Unassembled WGS sequence"/>
</dbReference>
<feature type="domain" description="HTH tetR-type" evidence="5">
    <location>
        <begin position="11"/>
        <end position="71"/>
    </location>
</feature>
<dbReference type="RefSeq" id="WP_285884257.1">
    <property type="nucleotide sequence ID" value="NZ_JARFYN010000079.1"/>
</dbReference>
<accession>A0ABT7KP52</accession>